<comment type="caution">
    <text evidence="2">The sequence shown here is derived from an EMBL/GenBank/DDBJ whole genome shotgun (WGS) entry which is preliminary data.</text>
</comment>
<protein>
    <submittedName>
        <fullName evidence="2">Vitelline membrane outer layer 1-like protein</fullName>
    </submittedName>
</protein>
<dbReference type="InterPro" id="IPR005515">
    <property type="entry name" value="VOMI"/>
</dbReference>
<dbReference type="STRING" id="10195.A0A3M7SZK0"/>
<accession>A0A3M7SZK0</accession>
<evidence type="ECO:0000256" key="1">
    <source>
        <dbReference type="SAM" id="SignalP"/>
    </source>
</evidence>
<gene>
    <name evidence="2" type="ORF">BpHYR1_002774</name>
</gene>
<reference evidence="2 3" key="1">
    <citation type="journal article" date="2018" name="Sci. Rep.">
        <title>Genomic signatures of local adaptation to the degree of environmental predictability in rotifers.</title>
        <authorList>
            <person name="Franch-Gras L."/>
            <person name="Hahn C."/>
            <person name="Garcia-Roger E.M."/>
            <person name="Carmona M.J."/>
            <person name="Serra M."/>
            <person name="Gomez A."/>
        </authorList>
    </citation>
    <scope>NUCLEOTIDE SEQUENCE [LARGE SCALE GENOMIC DNA]</scope>
    <source>
        <strain evidence="2">HYR1</strain>
    </source>
</reference>
<dbReference type="SUPFAM" id="SSF51092">
    <property type="entry name" value="Vitelline membrane outer protein-I (VMO-I)"/>
    <property type="match status" value="1"/>
</dbReference>
<feature type="chain" id="PRO_5017987935" evidence="1">
    <location>
        <begin position="17"/>
        <end position="218"/>
    </location>
</feature>
<dbReference type="OrthoDB" id="6108093at2759"/>
<dbReference type="InterPro" id="IPR036706">
    <property type="entry name" value="VOMI_sf"/>
</dbReference>
<evidence type="ECO:0000313" key="3">
    <source>
        <dbReference type="Proteomes" id="UP000276133"/>
    </source>
</evidence>
<dbReference type="EMBL" id="REGN01000537">
    <property type="protein sequence ID" value="RNA41172.1"/>
    <property type="molecule type" value="Genomic_DNA"/>
</dbReference>
<feature type="signal peptide" evidence="1">
    <location>
        <begin position="1"/>
        <end position="16"/>
    </location>
</feature>
<dbReference type="PANTHER" id="PTHR18841">
    <property type="entry name" value="VITELLINE MEMBRANE OUTER LAYER PROTEIN I-RELATED"/>
    <property type="match status" value="1"/>
</dbReference>
<evidence type="ECO:0000313" key="2">
    <source>
        <dbReference type="EMBL" id="RNA41172.1"/>
    </source>
</evidence>
<name>A0A3M7SZK0_BRAPC</name>
<dbReference type="Proteomes" id="UP000276133">
    <property type="component" value="Unassembled WGS sequence"/>
</dbReference>
<organism evidence="2 3">
    <name type="scientific">Brachionus plicatilis</name>
    <name type="common">Marine rotifer</name>
    <name type="synonym">Brachionus muelleri</name>
    <dbReference type="NCBI Taxonomy" id="10195"/>
    <lineage>
        <taxon>Eukaryota</taxon>
        <taxon>Metazoa</taxon>
        <taxon>Spiralia</taxon>
        <taxon>Gnathifera</taxon>
        <taxon>Rotifera</taxon>
        <taxon>Eurotatoria</taxon>
        <taxon>Monogononta</taxon>
        <taxon>Pseudotrocha</taxon>
        <taxon>Ploima</taxon>
        <taxon>Brachionidae</taxon>
        <taxon>Brachionus</taxon>
    </lineage>
</organism>
<dbReference type="PANTHER" id="PTHR18841:SF0">
    <property type="entry name" value="VITELLINE MEMBRANE OUTER LAYER 1 HOMOLOG A-RELATED"/>
    <property type="match status" value="1"/>
</dbReference>
<dbReference type="Gene3D" id="2.100.10.20">
    <property type="entry name" value="Vitelline membrane outer layer protein I (VOMI)"/>
    <property type="match status" value="1"/>
</dbReference>
<keyword evidence="1" id="KW-0732">Signal</keyword>
<dbReference type="AlphaFoldDB" id="A0A3M7SZK0"/>
<sequence length="218" mass="24838">MIKLFFVFFFISYASILEINCREYITVIGSDRHTNWGDWHDPVFCPGYSFAVGVDIKFERYVWAGDDTHLNAIRLTCDDTASTKVERVHLENDILGLLGESAKLAHFFTKEQLSNGCDNMGKFIGFKFEAEPRISGDDTAGNMITMYCEGKGSVWFNLQYFGTKIKETKKYCPDGQAICGIRTQIEPKVKGDNTALNNVDFYCCKNFYKLFNIATKKP</sequence>
<proteinExistence type="predicted"/>
<dbReference type="Pfam" id="PF03762">
    <property type="entry name" value="VOMI"/>
    <property type="match status" value="1"/>
</dbReference>
<keyword evidence="3" id="KW-1185">Reference proteome</keyword>
<dbReference type="GO" id="GO:0005615">
    <property type="term" value="C:extracellular space"/>
    <property type="evidence" value="ECO:0007669"/>
    <property type="project" value="TreeGrafter"/>
</dbReference>